<protein>
    <submittedName>
        <fullName evidence="1">Uncharacterized protein</fullName>
    </submittedName>
</protein>
<keyword evidence="2" id="KW-1185">Reference proteome</keyword>
<proteinExistence type="predicted"/>
<dbReference type="InParanoid" id="A0A0G4EDW0"/>
<dbReference type="AlphaFoldDB" id="A0A0G4EDW0"/>
<gene>
    <name evidence="1" type="ORF">Vbra_20274</name>
</gene>
<dbReference type="EMBL" id="CDMY01000200">
    <property type="protein sequence ID" value="CEL93929.1"/>
    <property type="molecule type" value="Genomic_DNA"/>
</dbReference>
<accession>A0A0G4EDW0</accession>
<reference evidence="1 2" key="1">
    <citation type="submission" date="2014-11" db="EMBL/GenBank/DDBJ databases">
        <authorList>
            <person name="Zhu J."/>
            <person name="Qi W."/>
            <person name="Song R."/>
        </authorList>
    </citation>
    <scope>NUCLEOTIDE SEQUENCE [LARGE SCALE GENOMIC DNA]</scope>
</reference>
<organism evidence="1 2">
    <name type="scientific">Vitrella brassicaformis (strain CCMP3155)</name>
    <dbReference type="NCBI Taxonomy" id="1169540"/>
    <lineage>
        <taxon>Eukaryota</taxon>
        <taxon>Sar</taxon>
        <taxon>Alveolata</taxon>
        <taxon>Colpodellida</taxon>
        <taxon>Vitrellaceae</taxon>
        <taxon>Vitrella</taxon>
    </lineage>
</organism>
<evidence type="ECO:0000313" key="1">
    <source>
        <dbReference type="EMBL" id="CEL93929.1"/>
    </source>
</evidence>
<name>A0A0G4EDW0_VITBC</name>
<dbReference type="VEuPathDB" id="CryptoDB:Vbra_20274"/>
<evidence type="ECO:0000313" key="2">
    <source>
        <dbReference type="Proteomes" id="UP000041254"/>
    </source>
</evidence>
<dbReference type="Proteomes" id="UP000041254">
    <property type="component" value="Unassembled WGS sequence"/>
</dbReference>
<sequence>MASTGPSSSAAAPSMSPDSSRYVPGIYPPPTAAAAAASYGYGGMGGYYTAAPGAPYTYEPMTYAAAAAGAPGVPYPTYEYPPAAYPQPEYDYVGSYPYGTGATATTWPDDPAAQYAATLQREAKKKKKGCC</sequence>